<sequence length="102" mass="11547">MNMCRYRINEVAALSSGIQQCGCSFKYGPQILSGQIQGSTANPILSGANSQVEVEDEQGFGVLKRLRYMSLDFDRAQTRLFDVEERMKSLNRHTASKIRVHY</sequence>
<comment type="caution">
    <text evidence="1">The sequence shown here is derived from an EMBL/GenBank/DDBJ whole genome shotgun (WGS) entry which is preliminary data.</text>
</comment>
<dbReference type="AlphaFoldDB" id="A0A8J2LUM9"/>
<proteinExistence type="predicted"/>
<gene>
    <name evidence="1" type="ORF">AFUS01_LOCUS38843</name>
</gene>
<dbReference type="Proteomes" id="UP000708208">
    <property type="component" value="Unassembled WGS sequence"/>
</dbReference>
<organism evidence="1 2">
    <name type="scientific">Allacma fusca</name>
    <dbReference type="NCBI Taxonomy" id="39272"/>
    <lineage>
        <taxon>Eukaryota</taxon>
        <taxon>Metazoa</taxon>
        <taxon>Ecdysozoa</taxon>
        <taxon>Arthropoda</taxon>
        <taxon>Hexapoda</taxon>
        <taxon>Collembola</taxon>
        <taxon>Symphypleona</taxon>
        <taxon>Sminthuridae</taxon>
        <taxon>Allacma</taxon>
    </lineage>
</organism>
<accession>A0A8J2LUM9</accession>
<reference evidence="1" key="1">
    <citation type="submission" date="2021-06" db="EMBL/GenBank/DDBJ databases">
        <authorList>
            <person name="Hodson N. C."/>
            <person name="Mongue J. A."/>
            <person name="Jaron S. K."/>
        </authorList>
    </citation>
    <scope>NUCLEOTIDE SEQUENCE</scope>
</reference>
<keyword evidence="2" id="KW-1185">Reference proteome</keyword>
<name>A0A8J2LUM9_9HEXA</name>
<evidence type="ECO:0000313" key="1">
    <source>
        <dbReference type="EMBL" id="CAG7828950.1"/>
    </source>
</evidence>
<evidence type="ECO:0000313" key="2">
    <source>
        <dbReference type="Proteomes" id="UP000708208"/>
    </source>
</evidence>
<dbReference type="EMBL" id="CAJVCH010549484">
    <property type="protein sequence ID" value="CAG7828950.1"/>
    <property type="molecule type" value="Genomic_DNA"/>
</dbReference>
<protein>
    <submittedName>
        <fullName evidence="1">Uncharacterized protein</fullName>
    </submittedName>
</protein>